<comment type="similarity">
    <text evidence="2 8">Belongs to the 4-toluene sulfonate uptake permease (TSUP) (TC 2.A.102) family.</text>
</comment>
<dbReference type="Proteomes" id="UP000192790">
    <property type="component" value="Unassembled WGS sequence"/>
</dbReference>
<dbReference type="InterPro" id="IPR052017">
    <property type="entry name" value="TSUP"/>
</dbReference>
<evidence type="ECO:0000256" key="8">
    <source>
        <dbReference type="RuleBase" id="RU363041"/>
    </source>
</evidence>
<organism evidence="9 10">
    <name type="scientific">Papillibacter cinnamivorans DSM 12816</name>
    <dbReference type="NCBI Taxonomy" id="1122930"/>
    <lineage>
        <taxon>Bacteria</taxon>
        <taxon>Bacillati</taxon>
        <taxon>Bacillota</taxon>
        <taxon>Clostridia</taxon>
        <taxon>Eubacteriales</taxon>
        <taxon>Oscillospiraceae</taxon>
        <taxon>Papillibacter</taxon>
    </lineage>
</organism>
<feature type="transmembrane region" description="Helical" evidence="8">
    <location>
        <begin position="234"/>
        <end position="255"/>
    </location>
</feature>
<dbReference type="RefSeq" id="WP_084235650.1">
    <property type="nucleotide sequence ID" value="NZ_FWXW01000013.1"/>
</dbReference>
<feature type="transmembrane region" description="Helical" evidence="8">
    <location>
        <begin position="139"/>
        <end position="172"/>
    </location>
</feature>
<evidence type="ECO:0000256" key="7">
    <source>
        <dbReference type="ARBA" id="ARBA00023136"/>
    </source>
</evidence>
<dbReference type="GO" id="GO:0005886">
    <property type="term" value="C:plasma membrane"/>
    <property type="evidence" value="ECO:0007669"/>
    <property type="project" value="UniProtKB-SubCell"/>
</dbReference>
<gene>
    <name evidence="9" type="ORF">SAMN02745168_0230</name>
</gene>
<keyword evidence="6 8" id="KW-1133">Transmembrane helix</keyword>
<reference evidence="9 10" key="1">
    <citation type="submission" date="2017-04" db="EMBL/GenBank/DDBJ databases">
        <authorList>
            <person name="Afonso C.L."/>
            <person name="Miller P.J."/>
            <person name="Scott M.A."/>
            <person name="Spackman E."/>
            <person name="Goraichik I."/>
            <person name="Dimitrov K.M."/>
            <person name="Suarez D.L."/>
            <person name="Swayne D.E."/>
        </authorList>
    </citation>
    <scope>NUCLEOTIDE SEQUENCE [LARGE SCALE GENOMIC DNA]</scope>
    <source>
        <strain evidence="9 10">DSM 12816</strain>
    </source>
</reference>
<proteinExistence type="inferred from homology"/>
<dbReference type="PANTHER" id="PTHR30269:SF0">
    <property type="entry name" value="MEMBRANE TRANSPORTER PROTEIN YFCA-RELATED"/>
    <property type="match status" value="1"/>
</dbReference>
<feature type="transmembrane region" description="Helical" evidence="8">
    <location>
        <begin position="7"/>
        <end position="31"/>
    </location>
</feature>
<evidence type="ECO:0000256" key="5">
    <source>
        <dbReference type="ARBA" id="ARBA00022692"/>
    </source>
</evidence>
<keyword evidence="10" id="KW-1185">Reference proteome</keyword>
<sequence length="256" mass="26300">MNELFKIWSIVCPLVFLAGFVDSIAGGGGLISLPAYLLAGLPAHTAAGTNKLAASVGTLCAAVRYIRAGKIDIRVSLLAALGSFGGAALGSSLALMVSDAALKLLMLAALPAVAVFLIFRRDFGKEGGQEKELPERKRVLFSVLIGLGIGCYDGLIGPGTGTFLLLAFTAVMGFDLLKSTGCAKVANLASNLASILVFLIGGKIYFAVALPAAACTAAGSLVGTKLALAGGSRYVRYVVFMVLGILFVKTAWGFFA</sequence>
<dbReference type="STRING" id="1122930.SAMN02745168_0230"/>
<comment type="subcellular location">
    <subcellularLocation>
        <location evidence="1 8">Cell membrane</location>
        <topology evidence="1 8">Multi-pass membrane protein</topology>
    </subcellularLocation>
</comment>
<keyword evidence="4 8" id="KW-1003">Cell membrane</keyword>
<feature type="transmembrane region" description="Helical" evidence="8">
    <location>
        <begin position="100"/>
        <end position="119"/>
    </location>
</feature>
<evidence type="ECO:0000256" key="3">
    <source>
        <dbReference type="ARBA" id="ARBA00022448"/>
    </source>
</evidence>
<evidence type="ECO:0000256" key="4">
    <source>
        <dbReference type="ARBA" id="ARBA00022475"/>
    </source>
</evidence>
<dbReference type="Pfam" id="PF01925">
    <property type="entry name" value="TauE"/>
    <property type="match status" value="1"/>
</dbReference>
<protein>
    <recommendedName>
        <fullName evidence="8">Probable membrane transporter protein</fullName>
    </recommendedName>
</protein>
<keyword evidence="7 8" id="KW-0472">Membrane</keyword>
<feature type="transmembrane region" description="Helical" evidence="8">
    <location>
        <begin position="43"/>
        <end position="63"/>
    </location>
</feature>
<keyword evidence="3" id="KW-0813">Transport</keyword>
<accession>A0A1W2CUB2</accession>
<keyword evidence="5 8" id="KW-0812">Transmembrane</keyword>
<dbReference type="OrthoDB" id="554695at2"/>
<feature type="transmembrane region" description="Helical" evidence="8">
    <location>
        <begin position="192"/>
        <end position="222"/>
    </location>
</feature>
<evidence type="ECO:0000256" key="6">
    <source>
        <dbReference type="ARBA" id="ARBA00022989"/>
    </source>
</evidence>
<evidence type="ECO:0000256" key="2">
    <source>
        <dbReference type="ARBA" id="ARBA00009142"/>
    </source>
</evidence>
<dbReference type="InterPro" id="IPR002781">
    <property type="entry name" value="TM_pro_TauE-like"/>
</dbReference>
<evidence type="ECO:0000313" key="10">
    <source>
        <dbReference type="Proteomes" id="UP000192790"/>
    </source>
</evidence>
<feature type="transmembrane region" description="Helical" evidence="8">
    <location>
        <begin position="75"/>
        <end position="94"/>
    </location>
</feature>
<dbReference type="PANTHER" id="PTHR30269">
    <property type="entry name" value="TRANSMEMBRANE PROTEIN YFCA"/>
    <property type="match status" value="1"/>
</dbReference>
<name>A0A1W2CUB2_9FIRM</name>
<evidence type="ECO:0000313" key="9">
    <source>
        <dbReference type="EMBL" id="SMC88825.1"/>
    </source>
</evidence>
<evidence type="ECO:0000256" key="1">
    <source>
        <dbReference type="ARBA" id="ARBA00004651"/>
    </source>
</evidence>
<dbReference type="AlphaFoldDB" id="A0A1W2CUB2"/>
<dbReference type="EMBL" id="FWXW01000013">
    <property type="protein sequence ID" value="SMC88825.1"/>
    <property type="molecule type" value="Genomic_DNA"/>
</dbReference>